<reference evidence="2 3" key="1">
    <citation type="submission" date="2018-05" db="EMBL/GenBank/DDBJ databases">
        <title>Genomic Encyclopedia of Type Strains, Phase IV (KMG-IV): sequencing the most valuable type-strain genomes for metagenomic binning, comparative biology and taxonomic classification.</title>
        <authorList>
            <person name="Goeker M."/>
        </authorList>
    </citation>
    <scope>NUCLEOTIDE SEQUENCE [LARGE SCALE GENOMIC DNA]</scope>
    <source>
        <strain evidence="2 3">DSM 3183</strain>
    </source>
</reference>
<feature type="transmembrane region" description="Helical" evidence="1">
    <location>
        <begin position="12"/>
        <end position="29"/>
    </location>
</feature>
<keyword evidence="1" id="KW-0812">Transmembrane</keyword>
<dbReference type="AlphaFoldDB" id="A0A2V3UX05"/>
<evidence type="ECO:0000313" key="2">
    <source>
        <dbReference type="EMBL" id="PXW73394.1"/>
    </source>
</evidence>
<organism evidence="2 3">
    <name type="scientific">Blastomonas natatoria</name>
    <dbReference type="NCBI Taxonomy" id="34015"/>
    <lineage>
        <taxon>Bacteria</taxon>
        <taxon>Pseudomonadati</taxon>
        <taxon>Pseudomonadota</taxon>
        <taxon>Alphaproteobacteria</taxon>
        <taxon>Sphingomonadales</taxon>
        <taxon>Sphingomonadaceae</taxon>
        <taxon>Blastomonas</taxon>
    </lineage>
</organism>
<keyword evidence="1" id="KW-0472">Membrane</keyword>
<name>A0A2V3UX05_9SPHN</name>
<dbReference type="EMBL" id="QJJM01000010">
    <property type="protein sequence ID" value="PXW73394.1"/>
    <property type="molecule type" value="Genomic_DNA"/>
</dbReference>
<evidence type="ECO:0000256" key="1">
    <source>
        <dbReference type="SAM" id="Phobius"/>
    </source>
</evidence>
<dbReference type="Proteomes" id="UP000248014">
    <property type="component" value="Unassembled WGS sequence"/>
</dbReference>
<comment type="caution">
    <text evidence="2">The sequence shown here is derived from an EMBL/GenBank/DDBJ whole genome shotgun (WGS) entry which is preliminary data.</text>
</comment>
<keyword evidence="1" id="KW-1133">Transmembrane helix</keyword>
<gene>
    <name evidence="2" type="ORF">C7451_110121</name>
</gene>
<dbReference type="RefSeq" id="WP_279629500.1">
    <property type="nucleotide sequence ID" value="NZ_QJJM01000010.1"/>
</dbReference>
<sequence>MFFDDWNSVLRVLVLGVGAYVSLVLLLRLSGKRTLAKRMHSTLW</sequence>
<proteinExistence type="predicted"/>
<accession>A0A2V3UX05</accession>
<evidence type="ECO:0000313" key="3">
    <source>
        <dbReference type="Proteomes" id="UP000248014"/>
    </source>
</evidence>
<protein>
    <submittedName>
        <fullName evidence="2">Uncharacterized protein</fullName>
    </submittedName>
</protein>
<keyword evidence="3" id="KW-1185">Reference proteome</keyword>